<sequence length="154" mass="17606">MINMPKGAKVLKDLLSHKEKLEKVASSVKLKEECLAVIQRSLPQKEGNPGSFTLPCLIRPLCMTRSSTNELFTPFENSKREFRSSRKLFKTPGLDESSLPEFDLFSDLEENSKKEVAETMAETMEQYMSKTQARYRSGVTRPKIDDKDHFELKG</sequence>
<protein>
    <submittedName>
        <fullName evidence="2">Uncharacterized protein</fullName>
    </submittedName>
</protein>
<evidence type="ECO:0000313" key="2">
    <source>
        <dbReference type="EMBL" id="GJT68714.1"/>
    </source>
</evidence>
<name>A0ABQ5FZR1_9ASTR</name>
<organism evidence="2 3">
    <name type="scientific">Tanacetum coccineum</name>
    <dbReference type="NCBI Taxonomy" id="301880"/>
    <lineage>
        <taxon>Eukaryota</taxon>
        <taxon>Viridiplantae</taxon>
        <taxon>Streptophyta</taxon>
        <taxon>Embryophyta</taxon>
        <taxon>Tracheophyta</taxon>
        <taxon>Spermatophyta</taxon>
        <taxon>Magnoliopsida</taxon>
        <taxon>eudicotyledons</taxon>
        <taxon>Gunneridae</taxon>
        <taxon>Pentapetalae</taxon>
        <taxon>asterids</taxon>
        <taxon>campanulids</taxon>
        <taxon>Asterales</taxon>
        <taxon>Asteraceae</taxon>
        <taxon>Asteroideae</taxon>
        <taxon>Anthemideae</taxon>
        <taxon>Anthemidinae</taxon>
        <taxon>Tanacetum</taxon>
    </lineage>
</organism>
<dbReference type="EMBL" id="BQNB010017923">
    <property type="protein sequence ID" value="GJT68714.1"/>
    <property type="molecule type" value="Genomic_DNA"/>
</dbReference>
<reference evidence="2" key="2">
    <citation type="submission" date="2022-01" db="EMBL/GenBank/DDBJ databases">
        <authorList>
            <person name="Yamashiro T."/>
            <person name="Shiraishi A."/>
            <person name="Satake H."/>
            <person name="Nakayama K."/>
        </authorList>
    </citation>
    <scope>NUCLEOTIDE SEQUENCE</scope>
</reference>
<dbReference type="Proteomes" id="UP001151760">
    <property type="component" value="Unassembled WGS sequence"/>
</dbReference>
<feature type="region of interest" description="Disordered" evidence="1">
    <location>
        <begin position="131"/>
        <end position="154"/>
    </location>
</feature>
<keyword evidence="3" id="KW-1185">Reference proteome</keyword>
<feature type="compositionally biased region" description="Basic and acidic residues" evidence="1">
    <location>
        <begin position="142"/>
        <end position="154"/>
    </location>
</feature>
<gene>
    <name evidence="2" type="ORF">Tco_1020194</name>
</gene>
<comment type="caution">
    <text evidence="2">The sequence shown here is derived from an EMBL/GenBank/DDBJ whole genome shotgun (WGS) entry which is preliminary data.</text>
</comment>
<accession>A0ABQ5FZR1</accession>
<reference evidence="2" key="1">
    <citation type="journal article" date="2022" name="Int. J. Mol. Sci.">
        <title>Draft Genome of Tanacetum Coccineum: Genomic Comparison of Closely Related Tanacetum-Family Plants.</title>
        <authorList>
            <person name="Yamashiro T."/>
            <person name="Shiraishi A."/>
            <person name="Nakayama K."/>
            <person name="Satake H."/>
        </authorList>
    </citation>
    <scope>NUCLEOTIDE SEQUENCE</scope>
</reference>
<evidence type="ECO:0000256" key="1">
    <source>
        <dbReference type="SAM" id="MobiDB-lite"/>
    </source>
</evidence>
<proteinExistence type="predicted"/>
<evidence type="ECO:0000313" key="3">
    <source>
        <dbReference type="Proteomes" id="UP001151760"/>
    </source>
</evidence>